<sequence length="104" mass="12092">MSNKNIPEFINSAVETNFSLNSSIIKYDSSLTTIFFKELLQELNIFLLNMDITKYCVNKLNEFTNSFLFEYDLDPKNVLIGHFYQHGIGCEIEEVKSLEIFSSF</sequence>
<gene>
    <name evidence="1" type="ORF">C1645_823820</name>
</gene>
<dbReference type="EMBL" id="QKYT01000192">
    <property type="protein sequence ID" value="RIA90091.1"/>
    <property type="molecule type" value="Genomic_DNA"/>
</dbReference>
<protein>
    <submittedName>
        <fullName evidence="1">Uncharacterized protein</fullName>
    </submittedName>
</protein>
<dbReference type="AlphaFoldDB" id="A0A397T4M4"/>
<dbReference type="Proteomes" id="UP000265703">
    <property type="component" value="Unassembled WGS sequence"/>
</dbReference>
<evidence type="ECO:0000313" key="1">
    <source>
        <dbReference type="EMBL" id="RIA90091.1"/>
    </source>
</evidence>
<proteinExistence type="predicted"/>
<keyword evidence="2" id="KW-1185">Reference proteome</keyword>
<comment type="caution">
    <text evidence="1">The sequence shown here is derived from an EMBL/GenBank/DDBJ whole genome shotgun (WGS) entry which is preliminary data.</text>
</comment>
<evidence type="ECO:0000313" key="2">
    <source>
        <dbReference type="Proteomes" id="UP000265703"/>
    </source>
</evidence>
<dbReference type="OrthoDB" id="2407948at2759"/>
<accession>A0A397T4M4</accession>
<organism evidence="1 2">
    <name type="scientific">Glomus cerebriforme</name>
    <dbReference type="NCBI Taxonomy" id="658196"/>
    <lineage>
        <taxon>Eukaryota</taxon>
        <taxon>Fungi</taxon>
        <taxon>Fungi incertae sedis</taxon>
        <taxon>Mucoromycota</taxon>
        <taxon>Glomeromycotina</taxon>
        <taxon>Glomeromycetes</taxon>
        <taxon>Glomerales</taxon>
        <taxon>Glomeraceae</taxon>
        <taxon>Glomus</taxon>
    </lineage>
</organism>
<reference evidence="1 2" key="1">
    <citation type="submission" date="2018-06" db="EMBL/GenBank/DDBJ databases">
        <title>Comparative genomics reveals the genomic features of Rhizophagus irregularis, R. cerebriforme, R. diaphanum and Gigaspora rosea, and their symbiotic lifestyle signature.</title>
        <authorList>
            <person name="Morin E."/>
            <person name="San Clemente H."/>
            <person name="Chen E.C.H."/>
            <person name="De La Providencia I."/>
            <person name="Hainaut M."/>
            <person name="Kuo A."/>
            <person name="Kohler A."/>
            <person name="Murat C."/>
            <person name="Tang N."/>
            <person name="Roy S."/>
            <person name="Loubradou J."/>
            <person name="Henrissat B."/>
            <person name="Grigoriev I.V."/>
            <person name="Corradi N."/>
            <person name="Roux C."/>
            <person name="Martin F.M."/>
        </authorList>
    </citation>
    <scope>NUCLEOTIDE SEQUENCE [LARGE SCALE GENOMIC DNA]</scope>
    <source>
        <strain evidence="1 2">DAOM 227022</strain>
    </source>
</reference>
<name>A0A397T4M4_9GLOM</name>